<proteinExistence type="predicted"/>
<feature type="compositionally biased region" description="Polar residues" evidence="1">
    <location>
        <begin position="146"/>
        <end position="155"/>
    </location>
</feature>
<dbReference type="Proteomes" id="UP000796761">
    <property type="component" value="Unassembled WGS sequence"/>
</dbReference>
<protein>
    <submittedName>
        <fullName evidence="2">Uncharacterized protein</fullName>
    </submittedName>
</protein>
<sequence>MSGGYLVPDGPMGSSFTQLLLDVLSMQDDSRNTFPIPKPALAEPSQLSQPDSRAAPALVASSCLPLDLFQQVHILLMLGVPKLDTALQVHILLMLGIPKLDTALQVKSWTHLDHADPKCGQSQRKRVISDLGDSTERSSFLQDAQHLNSRAGSSSSKEDTCVEASLGKDSSSGQEILQKISPYKCNKLNPGSEQMCLE</sequence>
<comment type="caution">
    <text evidence="2">The sequence shown here is derived from an EMBL/GenBank/DDBJ whole genome shotgun (WGS) entry which is preliminary data.</text>
</comment>
<gene>
    <name evidence="2" type="ORF">HGM15179_009505</name>
</gene>
<organism evidence="2 3">
    <name type="scientific">Zosterops borbonicus</name>
    <dbReference type="NCBI Taxonomy" id="364589"/>
    <lineage>
        <taxon>Eukaryota</taxon>
        <taxon>Metazoa</taxon>
        <taxon>Chordata</taxon>
        <taxon>Craniata</taxon>
        <taxon>Vertebrata</taxon>
        <taxon>Euteleostomi</taxon>
        <taxon>Archelosauria</taxon>
        <taxon>Archosauria</taxon>
        <taxon>Dinosauria</taxon>
        <taxon>Saurischia</taxon>
        <taxon>Theropoda</taxon>
        <taxon>Coelurosauria</taxon>
        <taxon>Aves</taxon>
        <taxon>Neognathae</taxon>
        <taxon>Neoaves</taxon>
        <taxon>Telluraves</taxon>
        <taxon>Australaves</taxon>
        <taxon>Passeriformes</taxon>
        <taxon>Sylvioidea</taxon>
        <taxon>Zosteropidae</taxon>
        <taxon>Zosterops</taxon>
    </lineage>
</organism>
<accession>A0A8K1LL60</accession>
<keyword evidence="3" id="KW-1185">Reference proteome</keyword>
<dbReference type="AlphaFoldDB" id="A0A8K1LL60"/>
<name>A0A8K1LL60_9PASS</name>
<evidence type="ECO:0000313" key="2">
    <source>
        <dbReference type="EMBL" id="TRZ17643.1"/>
    </source>
</evidence>
<feature type="region of interest" description="Disordered" evidence="1">
    <location>
        <begin position="146"/>
        <end position="174"/>
    </location>
</feature>
<evidence type="ECO:0000256" key="1">
    <source>
        <dbReference type="SAM" id="MobiDB-lite"/>
    </source>
</evidence>
<dbReference type="EMBL" id="SWJQ01000257">
    <property type="protein sequence ID" value="TRZ17643.1"/>
    <property type="molecule type" value="Genomic_DNA"/>
</dbReference>
<reference evidence="2" key="1">
    <citation type="submission" date="2019-04" db="EMBL/GenBank/DDBJ databases">
        <title>Genome assembly of Zosterops borbonicus 15179.</title>
        <authorList>
            <person name="Leroy T."/>
            <person name="Anselmetti Y."/>
            <person name="Tilak M.-K."/>
            <person name="Nabholz B."/>
        </authorList>
    </citation>
    <scope>NUCLEOTIDE SEQUENCE</scope>
    <source>
        <strain evidence="2">HGM_15179</strain>
        <tissue evidence="2">Muscle</tissue>
    </source>
</reference>
<evidence type="ECO:0000313" key="3">
    <source>
        <dbReference type="Proteomes" id="UP000796761"/>
    </source>
</evidence>